<reference evidence="3 4" key="1">
    <citation type="journal article" date="2012" name="BMC Genomics">
        <title>Tools to kill: Genome of one of the most destructive plant pathogenic fungi Macrophomina phaseolina.</title>
        <authorList>
            <person name="Islam M.S."/>
            <person name="Haque M.S."/>
            <person name="Islam M.M."/>
            <person name="Emdad E.M."/>
            <person name="Halim A."/>
            <person name="Hossen Q.M.M."/>
            <person name="Hossain M.Z."/>
            <person name="Ahmed B."/>
            <person name="Rahim S."/>
            <person name="Rahman M.S."/>
            <person name="Alam M.M."/>
            <person name="Hou S."/>
            <person name="Wan X."/>
            <person name="Saito J.A."/>
            <person name="Alam M."/>
        </authorList>
    </citation>
    <scope>NUCLEOTIDE SEQUENCE [LARGE SCALE GENOMIC DNA]</scope>
    <source>
        <strain evidence="3 4">MS6</strain>
    </source>
</reference>
<dbReference type="Pfam" id="PF12763">
    <property type="entry name" value="EH"/>
    <property type="match status" value="1"/>
</dbReference>
<dbReference type="PROSITE" id="PS50031">
    <property type="entry name" value="EH"/>
    <property type="match status" value="1"/>
</dbReference>
<dbReference type="Gene3D" id="1.10.238.10">
    <property type="entry name" value="EF-hand"/>
    <property type="match status" value="1"/>
</dbReference>
<dbReference type="CDD" id="cd00052">
    <property type="entry name" value="EH"/>
    <property type="match status" value="1"/>
</dbReference>
<evidence type="ECO:0000313" key="3">
    <source>
        <dbReference type="EMBL" id="EKG20506.1"/>
    </source>
</evidence>
<dbReference type="OrthoDB" id="10045710at2759"/>
<feature type="compositionally biased region" description="Basic residues" evidence="1">
    <location>
        <begin position="26"/>
        <end position="41"/>
    </location>
</feature>
<dbReference type="GO" id="GO:0006897">
    <property type="term" value="P:endocytosis"/>
    <property type="evidence" value="ECO:0007669"/>
    <property type="project" value="TreeGrafter"/>
</dbReference>
<dbReference type="Proteomes" id="UP000007129">
    <property type="component" value="Unassembled WGS sequence"/>
</dbReference>
<feature type="compositionally biased region" description="Pro residues" evidence="1">
    <location>
        <begin position="15"/>
        <end position="24"/>
    </location>
</feature>
<dbReference type="EMBL" id="AHHD01000085">
    <property type="protein sequence ID" value="EKG20506.1"/>
    <property type="molecule type" value="Genomic_DNA"/>
</dbReference>
<feature type="compositionally biased region" description="Basic and acidic residues" evidence="1">
    <location>
        <begin position="90"/>
        <end position="100"/>
    </location>
</feature>
<dbReference type="InterPro" id="IPR011992">
    <property type="entry name" value="EF-hand-dom_pair"/>
</dbReference>
<comment type="caution">
    <text evidence="3">The sequence shown here is derived from an EMBL/GenBank/DDBJ whole genome shotgun (WGS) entry which is preliminary data.</text>
</comment>
<dbReference type="InterPro" id="IPR000261">
    <property type="entry name" value="EH_dom"/>
</dbReference>
<dbReference type="GO" id="GO:0005737">
    <property type="term" value="C:cytoplasm"/>
    <property type="evidence" value="ECO:0007669"/>
    <property type="project" value="TreeGrafter"/>
</dbReference>
<feature type="region of interest" description="Disordered" evidence="1">
    <location>
        <begin position="1"/>
        <end position="100"/>
    </location>
</feature>
<dbReference type="InParanoid" id="K2RD95"/>
<proteinExistence type="predicted"/>
<dbReference type="VEuPathDB" id="FungiDB:MPH_02229"/>
<evidence type="ECO:0000259" key="2">
    <source>
        <dbReference type="PROSITE" id="PS50031"/>
    </source>
</evidence>
<gene>
    <name evidence="3" type="ORF">MPH_02229</name>
</gene>
<feature type="compositionally biased region" description="Basic residues" evidence="1">
    <location>
        <begin position="75"/>
        <end position="89"/>
    </location>
</feature>
<dbReference type="SMART" id="SM00027">
    <property type="entry name" value="EH"/>
    <property type="match status" value="1"/>
</dbReference>
<name>K2RD95_MACPH</name>
<dbReference type="PANTHER" id="PTHR11216">
    <property type="entry name" value="EH DOMAIN"/>
    <property type="match status" value="1"/>
</dbReference>
<dbReference type="SUPFAM" id="SSF47473">
    <property type="entry name" value="EF-hand"/>
    <property type="match status" value="1"/>
</dbReference>
<dbReference type="GO" id="GO:0005886">
    <property type="term" value="C:plasma membrane"/>
    <property type="evidence" value="ECO:0007669"/>
    <property type="project" value="TreeGrafter"/>
</dbReference>
<protein>
    <submittedName>
        <fullName evidence="3">EPS15-like protein</fullName>
    </submittedName>
</protein>
<dbReference type="STRING" id="1126212.K2RD95"/>
<dbReference type="GO" id="GO:0016197">
    <property type="term" value="P:endosomal transport"/>
    <property type="evidence" value="ECO:0007669"/>
    <property type="project" value="TreeGrafter"/>
</dbReference>
<feature type="domain" description="EH" evidence="2">
    <location>
        <begin position="107"/>
        <end position="216"/>
    </location>
</feature>
<evidence type="ECO:0000313" key="4">
    <source>
        <dbReference type="Proteomes" id="UP000007129"/>
    </source>
</evidence>
<sequence length="224" mass="25402">MVGAALAGSRVPTPSKSPLPPPPRRSGNHHHHHHPPHLFHSHSRDPSPTKKPGKLKPTLRKEPSSSGSESGPESKHKKKRHPLGPKHPNKHAEGTRKRWRDQITEREKKRYEGVWAANRGLHLHPSLLHPSVRRSIPDVDELKDEVVNFVVRDIWNRSRLPAHVLEEVWELVDGRGVGRLRREEFVVGMWLIDQVLKGKKLPVKVQESVWASVKGAGVKVRIRG</sequence>
<organism evidence="3 4">
    <name type="scientific">Macrophomina phaseolina (strain MS6)</name>
    <name type="common">Charcoal rot fungus</name>
    <dbReference type="NCBI Taxonomy" id="1126212"/>
    <lineage>
        <taxon>Eukaryota</taxon>
        <taxon>Fungi</taxon>
        <taxon>Dikarya</taxon>
        <taxon>Ascomycota</taxon>
        <taxon>Pezizomycotina</taxon>
        <taxon>Dothideomycetes</taxon>
        <taxon>Dothideomycetes incertae sedis</taxon>
        <taxon>Botryosphaeriales</taxon>
        <taxon>Botryosphaeriaceae</taxon>
        <taxon>Macrophomina</taxon>
    </lineage>
</organism>
<evidence type="ECO:0000256" key="1">
    <source>
        <dbReference type="SAM" id="MobiDB-lite"/>
    </source>
</evidence>
<accession>K2RD95</accession>
<dbReference type="HOGENOM" id="CLU_057186_0_0_1"/>
<dbReference type="eggNOG" id="KOG0998">
    <property type="taxonomic scope" value="Eukaryota"/>
</dbReference>
<dbReference type="AlphaFoldDB" id="K2RD95"/>